<dbReference type="GO" id="GO:0005524">
    <property type="term" value="F:ATP binding"/>
    <property type="evidence" value="ECO:0007669"/>
    <property type="project" value="UniProtKB-KW"/>
</dbReference>
<dbReference type="SUPFAM" id="SSF52540">
    <property type="entry name" value="P-loop containing nucleoside triphosphate hydrolases"/>
    <property type="match status" value="1"/>
</dbReference>
<dbReference type="InterPro" id="IPR051782">
    <property type="entry name" value="ABC_Transporter_VariousFunc"/>
</dbReference>
<reference evidence="6" key="1">
    <citation type="journal article" date="2013" name="Genome Announc.">
        <title>Whole-Genome Sequencing of Lactobacillus shenzhenensis Strain LY-73T.</title>
        <authorList>
            <person name="Lin Z."/>
            <person name="Liu Z."/>
            <person name="Yang R."/>
            <person name="Zou Y."/>
            <person name="Wan D."/>
            <person name="Chen J."/>
            <person name="Guo M."/>
            <person name="Zhao J."/>
            <person name="Fang C."/>
            <person name="Yang R."/>
            <person name="Liu F."/>
        </authorList>
    </citation>
    <scope>NUCLEOTIDE SEQUENCE [LARGE SCALE GENOMIC DNA]</scope>
    <source>
        <strain evidence="6">LY-73</strain>
    </source>
</reference>
<dbReference type="CDD" id="cd03230">
    <property type="entry name" value="ABC_DR_subfamily_A"/>
    <property type="match status" value="1"/>
</dbReference>
<accession>U4TLK2</accession>
<evidence type="ECO:0000313" key="6">
    <source>
        <dbReference type="Proteomes" id="UP000030647"/>
    </source>
</evidence>
<keyword evidence="3" id="KW-0067">ATP-binding</keyword>
<evidence type="ECO:0000256" key="1">
    <source>
        <dbReference type="ARBA" id="ARBA00022448"/>
    </source>
</evidence>
<gene>
    <name evidence="5" type="ORF">L248_1458</name>
</gene>
<evidence type="ECO:0000259" key="4">
    <source>
        <dbReference type="PROSITE" id="PS50893"/>
    </source>
</evidence>
<keyword evidence="2" id="KW-0547">Nucleotide-binding</keyword>
<dbReference type="HOGENOM" id="CLU_000604_1_2_9"/>
<evidence type="ECO:0000256" key="2">
    <source>
        <dbReference type="ARBA" id="ARBA00022741"/>
    </source>
</evidence>
<dbReference type="eggNOG" id="COG1131">
    <property type="taxonomic scope" value="Bacteria"/>
</dbReference>
<dbReference type="Proteomes" id="UP000030647">
    <property type="component" value="Unassembled WGS sequence"/>
</dbReference>
<dbReference type="InterPro" id="IPR003593">
    <property type="entry name" value="AAA+_ATPase"/>
</dbReference>
<dbReference type="SMART" id="SM00382">
    <property type="entry name" value="AAA"/>
    <property type="match status" value="1"/>
</dbReference>
<dbReference type="InterPro" id="IPR003439">
    <property type="entry name" value="ABC_transporter-like_ATP-bd"/>
</dbReference>
<dbReference type="Pfam" id="PF00005">
    <property type="entry name" value="ABC_tran"/>
    <property type="match status" value="1"/>
</dbReference>
<evidence type="ECO:0000313" key="5">
    <source>
        <dbReference type="EMBL" id="ERL64275.1"/>
    </source>
</evidence>
<dbReference type="STRING" id="1231336.L248_1458"/>
<dbReference type="GO" id="GO:0016887">
    <property type="term" value="F:ATP hydrolysis activity"/>
    <property type="evidence" value="ECO:0007669"/>
    <property type="project" value="InterPro"/>
</dbReference>
<dbReference type="InterPro" id="IPR027417">
    <property type="entry name" value="P-loop_NTPase"/>
</dbReference>
<dbReference type="PANTHER" id="PTHR42939">
    <property type="entry name" value="ABC TRANSPORTER ATP-BINDING PROTEIN ALBC-RELATED"/>
    <property type="match status" value="1"/>
</dbReference>
<evidence type="ECO:0000256" key="3">
    <source>
        <dbReference type="ARBA" id="ARBA00022840"/>
    </source>
</evidence>
<keyword evidence="6" id="KW-1185">Reference proteome</keyword>
<dbReference type="EMBL" id="KI271601">
    <property type="protein sequence ID" value="ERL64275.1"/>
    <property type="molecule type" value="Genomic_DNA"/>
</dbReference>
<dbReference type="AlphaFoldDB" id="U4TLK2"/>
<proteinExistence type="predicted"/>
<feature type="domain" description="ABC transporter" evidence="4">
    <location>
        <begin position="4"/>
        <end position="228"/>
    </location>
</feature>
<dbReference type="PANTHER" id="PTHR42939:SF1">
    <property type="entry name" value="ABC TRANSPORTER ATP-BINDING PROTEIN ALBC-RELATED"/>
    <property type="match status" value="1"/>
</dbReference>
<sequence length="235" mass="26154">MAILEIKGLNFQFRKKPIFMDAQLMLTQPGVYGIVAPNGTGKSTMLNLIAGILRPQSGTIQIMGKTNTPATVFTYVSYAQSAEHFLSVMKGQDYLELFQKAHHISAERVGAVTTRLGVDAFRQERIRTYSMGMKQRLTLAIALMVDAPLLLLDEPLNGLDPDSLAVIRRTIIQEGKSQHTVLLASHNLDELARVTDQSFVLTDQQIQPVTFTNGIELEKLYRHYFSGLEDTGETV</sequence>
<dbReference type="RefSeq" id="WP_022530472.1">
    <property type="nucleotide sequence ID" value="NZ_KI271601.1"/>
</dbReference>
<name>U4TLK2_9LACO</name>
<dbReference type="Gene3D" id="3.40.50.300">
    <property type="entry name" value="P-loop containing nucleotide triphosphate hydrolases"/>
    <property type="match status" value="1"/>
</dbReference>
<dbReference type="OrthoDB" id="2365508at2"/>
<dbReference type="PROSITE" id="PS50893">
    <property type="entry name" value="ABC_TRANSPORTER_2"/>
    <property type="match status" value="1"/>
</dbReference>
<organism evidence="5 6">
    <name type="scientific">Schleiferilactobacillus shenzhenensis LY-73</name>
    <dbReference type="NCBI Taxonomy" id="1231336"/>
    <lineage>
        <taxon>Bacteria</taxon>
        <taxon>Bacillati</taxon>
        <taxon>Bacillota</taxon>
        <taxon>Bacilli</taxon>
        <taxon>Lactobacillales</taxon>
        <taxon>Lactobacillaceae</taxon>
        <taxon>Schleiferilactobacillus</taxon>
    </lineage>
</organism>
<keyword evidence="1" id="KW-0813">Transport</keyword>
<protein>
    <recommendedName>
        <fullName evidence="4">ABC transporter domain-containing protein</fullName>
    </recommendedName>
</protein>